<evidence type="ECO:0000259" key="1">
    <source>
        <dbReference type="Pfam" id="PF03372"/>
    </source>
</evidence>
<dbReference type="InterPro" id="IPR036691">
    <property type="entry name" value="Endo/exonu/phosph_ase_sf"/>
</dbReference>
<keyword evidence="2" id="KW-0540">Nuclease</keyword>
<keyword evidence="2" id="KW-0269">Exonuclease</keyword>
<dbReference type="PANTHER" id="PTHR42834">
    <property type="entry name" value="ENDONUCLEASE/EXONUCLEASE/PHOSPHATASE FAMILY PROTEIN (AFU_ORTHOLOGUE AFUA_3G09210)"/>
    <property type="match status" value="1"/>
</dbReference>
<keyword evidence="2" id="KW-0255">Endonuclease</keyword>
<proteinExistence type="predicted"/>
<dbReference type="Proteomes" id="UP000315369">
    <property type="component" value="Unassembled WGS sequence"/>
</dbReference>
<dbReference type="OrthoDB" id="1398885at2"/>
<dbReference type="GO" id="GO:0004519">
    <property type="term" value="F:endonuclease activity"/>
    <property type="evidence" value="ECO:0007669"/>
    <property type="project" value="UniProtKB-KW"/>
</dbReference>
<feature type="domain" description="Endonuclease/exonuclease/phosphatase" evidence="1">
    <location>
        <begin position="107"/>
        <end position="327"/>
    </location>
</feature>
<dbReference type="PANTHER" id="PTHR42834:SF1">
    <property type="entry name" value="ENDONUCLEASE_EXONUCLEASE_PHOSPHATASE FAMILY PROTEIN (AFU_ORTHOLOGUE AFUA_3G09210)"/>
    <property type="match status" value="1"/>
</dbReference>
<sequence>MPLLPIRGPHRSAVIGACVSSLRRAPLLMGLLFGVLGCEGRPPPENPGPVNPCPSGTCGGGQVVRPEGSVRIAAFNVHRLFDTVCDSGKCGGSEYEALPTPGVFDAQVGRLASSLTTLDADIVLLSEVETQVGLDALQARLPEFPHAVLGETGGTASVDVAVLSAFPITSVGSHRDRVLTRPDGSTTRFSRELLEVHLDVNGKEVIVFAAHFRSKVDDDPGRRYAEADTTRTIVAQAAARAPKALVVMGGDLNDVPGSAPITAMERDGQLLRVAKDRPDDQTWTYVYSGQKQAIDHLFVANAAGGTYVPGSFRAAREGGGGFGGSDHSAVLADFLPSP</sequence>
<accession>A0A540WWY7</accession>
<gene>
    <name evidence="2" type="ORF">FJV41_23410</name>
</gene>
<dbReference type="Gene3D" id="3.60.10.10">
    <property type="entry name" value="Endonuclease/exonuclease/phosphatase"/>
    <property type="match status" value="1"/>
</dbReference>
<dbReference type="RefSeq" id="WP_141644754.1">
    <property type="nucleotide sequence ID" value="NZ_VIFM01000097.1"/>
</dbReference>
<dbReference type="Pfam" id="PF03372">
    <property type="entry name" value="Exo_endo_phos"/>
    <property type="match status" value="1"/>
</dbReference>
<dbReference type="InterPro" id="IPR005135">
    <property type="entry name" value="Endo/exonuclease/phosphatase"/>
</dbReference>
<comment type="caution">
    <text evidence="2">The sequence shown here is derived from an EMBL/GenBank/DDBJ whole genome shotgun (WGS) entry which is preliminary data.</text>
</comment>
<evidence type="ECO:0000313" key="2">
    <source>
        <dbReference type="EMBL" id="TQF13525.1"/>
    </source>
</evidence>
<dbReference type="GO" id="GO:0004527">
    <property type="term" value="F:exonuclease activity"/>
    <property type="evidence" value="ECO:0007669"/>
    <property type="project" value="UniProtKB-KW"/>
</dbReference>
<dbReference type="EMBL" id="VIFM01000097">
    <property type="protein sequence ID" value="TQF13525.1"/>
    <property type="molecule type" value="Genomic_DNA"/>
</dbReference>
<dbReference type="AlphaFoldDB" id="A0A540WWY7"/>
<evidence type="ECO:0000313" key="3">
    <source>
        <dbReference type="Proteomes" id="UP000315369"/>
    </source>
</evidence>
<organism evidence="2 3">
    <name type="scientific">Myxococcus llanfairpwllgwyngyllgogerychwyrndrobwllllantysiliogogogochensis</name>
    <dbReference type="NCBI Taxonomy" id="2590453"/>
    <lineage>
        <taxon>Bacteria</taxon>
        <taxon>Pseudomonadati</taxon>
        <taxon>Myxococcota</taxon>
        <taxon>Myxococcia</taxon>
        <taxon>Myxococcales</taxon>
        <taxon>Cystobacterineae</taxon>
        <taxon>Myxococcaceae</taxon>
        <taxon>Myxococcus</taxon>
    </lineage>
</organism>
<dbReference type="SUPFAM" id="SSF56219">
    <property type="entry name" value="DNase I-like"/>
    <property type="match status" value="1"/>
</dbReference>
<protein>
    <submittedName>
        <fullName evidence="2">Endonuclease/exonuclease/phosphatase family protein</fullName>
    </submittedName>
</protein>
<name>A0A540WWY7_9BACT</name>
<reference evidence="2 3" key="1">
    <citation type="submission" date="2019-06" db="EMBL/GenBank/DDBJ databases">
        <authorList>
            <person name="Livingstone P."/>
            <person name="Whitworth D."/>
        </authorList>
    </citation>
    <scope>NUCLEOTIDE SEQUENCE [LARGE SCALE GENOMIC DNA]</scope>
    <source>
        <strain evidence="2 3">AM401</strain>
    </source>
</reference>
<keyword evidence="2" id="KW-0378">Hydrolase</keyword>
<keyword evidence="3" id="KW-1185">Reference proteome</keyword>